<accession>A0AAD6VFU6</accession>
<dbReference type="Gene3D" id="2.60.120.260">
    <property type="entry name" value="Galactose-binding domain-like"/>
    <property type="match status" value="1"/>
</dbReference>
<reference evidence="1" key="1">
    <citation type="submission" date="2023-03" db="EMBL/GenBank/DDBJ databases">
        <title>Massive genome expansion in bonnet fungi (Mycena s.s.) driven by repeated elements and novel gene families across ecological guilds.</title>
        <authorList>
            <consortium name="Lawrence Berkeley National Laboratory"/>
            <person name="Harder C.B."/>
            <person name="Miyauchi S."/>
            <person name="Viragh M."/>
            <person name="Kuo A."/>
            <person name="Thoen E."/>
            <person name="Andreopoulos B."/>
            <person name="Lu D."/>
            <person name="Skrede I."/>
            <person name="Drula E."/>
            <person name="Henrissat B."/>
            <person name="Morin E."/>
            <person name="Kohler A."/>
            <person name="Barry K."/>
            <person name="LaButti K."/>
            <person name="Morin E."/>
            <person name="Salamov A."/>
            <person name="Lipzen A."/>
            <person name="Mereny Z."/>
            <person name="Hegedus B."/>
            <person name="Baldrian P."/>
            <person name="Stursova M."/>
            <person name="Weitz H."/>
            <person name="Taylor A."/>
            <person name="Grigoriev I.V."/>
            <person name="Nagy L.G."/>
            <person name="Martin F."/>
            <person name="Kauserud H."/>
        </authorList>
    </citation>
    <scope>NUCLEOTIDE SEQUENCE</scope>
    <source>
        <strain evidence="1">9144</strain>
    </source>
</reference>
<dbReference type="EMBL" id="JARJCW010000029">
    <property type="protein sequence ID" value="KAJ7210133.1"/>
    <property type="molecule type" value="Genomic_DNA"/>
</dbReference>
<dbReference type="InterPro" id="IPR008979">
    <property type="entry name" value="Galactose-bd-like_sf"/>
</dbReference>
<gene>
    <name evidence="1" type="ORF">GGX14DRAFT_451477</name>
</gene>
<evidence type="ECO:0000313" key="2">
    <source>
        <dbReference type="Proteomes" id="UP001219525"/>
    </source>
</evidence>
<name>A0AAD6VFU6_9AGAR</name>
<proteinExistence type="predicted"/>
<protein>
    <submittedName>
        <fullName evidence="1">Uncharacterized protein</fullName>
    </submittedName>
</protein>
<comment type="caution">
    <text evidence="1">The sequence shown here is derived from an EMBL/GenBank/DDBJ whole genome shotgun (WGS) entry which is preliminary data.</text>
</comment>
<keyword evidence="2" id="KW-1185">Reference proteome</keyword>
<sequence length="278" mass="29273">MWRILASRDVRLSPITLAESEWIWTATAKAGMFVVGSGTHLDPGPFSQRFCVDLLPSFNVFPANVTFKGLSFDDAAWLTATIKGAFGAAQFGEVNIPSDPPVVTFDRGEWAWSTPGGTTIPAGSRAFRRTFTPAPGQVPMSASVIIAVDNEYTLWVNGVEIGTGSNFKIAQQYTVNFVSASSEIAFAVLATNLAPSAAGILVAAEINMVPSGRANCTAGAFALSDPTWLSTTGAIPTGWQLPEFDDSAWPLAVASEARYPAAPWGTVTIAAASPPVNV</sequence>
<dbReference type="AlphaFoldDB" id="A0AAD6VFU6"/>
<organism evidence="1 2">
    <name type="scientific">Mycena pura</name>
    <dbReference type="NCBI Taxonomy" id="153505"/>
    <lineage>
        <taxon>Eukaryota</taxon>
        <taxon>Fungi</taxon>
        <taxon>Dikarya</taxon>
        <taxon>Basidiomycota</taxon>
        <taxon>Agaricomycotina</taxon>
        <taxon>Agaricomycetes</taxon>
        <taxon>Agaricomycetidae</taxon>
        <taxon>Agaricales</taxon>
        <taxon>Marasmiineae</taxon>
        <taxon>Mycenaceae</taxon>
        <taxon>Mycena</taxon>
    </lineage>
</organism>
<dbReference type="Proteomes" id="UP001219525">
    <property type="component" value="Unassembled WGS sequence"/>
</dbReference>
<dbReference type="SUPFAM" id="SSF49785">
    <property type="entry name" value="Galactose-binding domain-like"/>
    <property type="match status" value="1"/>
</dbReference>
<evidence type="ECO:0000313" key="1">
    <source>
        <dbReference type="EMBL" id="KAJ7210133.1"/>
    </source>
</evidence>